<dbReference type="Proteomes" id="UP001060164">
    <property type="component" value="Chromosome"/>
</dbReference>
<dbReference type="RefSeq" id="WP_028528486.1">
    <property type="nucleotide sequence ID" value="NZ_CABLBR010000011.1"/>
</dbReference>
<keyword evidence="2" id="KW-1185">Reference proteome</keyword>
<evidence type="ECO:0000313" key="1">
    <source>
        <dbReference type="EMBL" id="UWP57991.1"/>
    </source>
</evidence>
<dbReference type="EMBL" id="CP102290">
    <property type="protein sequence ID" value="UWP57991.1"/>
    <property type="molecule type" value="Genomic_DNA"/>
</dbReference>
<protein>
    <recommendedName>
        <fullName evidence="3">HTH cro/C1-type domain-containing protein</fullName>
    </recommendedName>
</protein>
<proteinExistence type="predicted"/>
<evidence type="ECO:0000313" key="2">
    <source>
        <dbReference type="Proteomes" id="UP001060164"/>
    </source>
</evidence>
<accession>A0ABY5VBS3</accession>
<name>A0ABY5VBS3_9FIRM</name>
<gene>
    <name evidence="1" type="ORF">NQ502_11360</name>
</gene>
<organism evidence="1 2">
    <name type="scientific">Ruminococcus gauvreauii</name>
    <dbReference type="NCBI Taxonomy" id="438033"/>
    <lineage>
        <taxon>Bacteria</taxon>
        <taxon>Bacillati</taxon>
        <taxon>Bacillota</taxon>
        <taxon>Clostridia</taxon>
        <taxon>Eubacteriales</taxon>
        <taxon>Oscillospiraceae</taxon>
        <taxon>Ruminococcus</taxon>
    </lineage>
</organism>
<reference evidence="1" key="1">
    <citation type="journal article" date="2022" name="Cell">
        <title>Design, construction, and in vivo augmentation of a complex gut microbiome.</title>
        <authorList>
            <person name="Cheng A.G."/>
            <person name="Ho P.Y."/>
            <person name="Aranda-Diaz A."/>
            <person name="Jain S."/>
            <person name="Yu F.B."/>
            <person name="Meng X."/>
            <person name="Wang M."/>
            <person name="Iakiviak M."/>
            <person name="Nagashima K."/>
            <person name="Zhao A."/>
            <person name="Murugkar P."/>
            <person name="Patil A."/>
            <person name="Atabakhsh K."/>
            <person name="Weakley A."/>
            <person name="Yan J."/>
            <person name="Brumbaugh A.R."/>
            <person name="Higginbottom S."/>
            <person name="Dimas A."/>
            <person name="Shiver A.L."/>
            <person name="Deutschbauer A."/>
            <person name="Neff N."/>
            <person name="Sonnenburg J.L."/>
            <person name="Huang K.C."/>
            <person name="Fischbach M.A."/>
        </authorList>
    </citation>
    <scope>NUCLEOTIDE SEQUENCE</scope>
    <source>
        <strain evidence="1">DSM 19829</strain>
    </source>
</reference>
<sequence length="500" mass="57859">MQLYEKLTFMMDLTQTTNRMLARELQVDPSLISRLRTGSRGVPRNREYLKIMAHFFTKRCTTKYQRQALSEILGINLSSTAKNDQLSEILYYWLLGDSDGVGRFMRTFENLTFENGNTDSLPESCSVNTSNTLYFNSEGKRVAARTLIRHLLSLDEPSTILLYADQSDEWISEDPEFLCNLQNWGLKLIQKGFQFCHITPPVSSADHAFDSLLRWIPVYLTENANAYYYPRIRDQVHRRTLVLVPGKIAMTSNSIAGRQSGYATMLTTDLRLLQTYETEFQDYLSLCRPMMEIYTLPEKLKKCFTKFLTSTGTRIQKLPALSAETAPPELMAYCIEKTKNEDLKRFGRLYIDEMAMIERERNKYELIDIVNLATAEEVRAGVVPIILSCGMNEKPLRYTPETYVLHLKNILRILESCDNYHFVPQRGLSDKEGGLMVKEGQQALLLRMTSYFTVFEISQPDIVLICREHLYRIADRSGYLGIYRRKIISQIKELIRELQA</sequence>
<evidence type="ECO:0008006" key="3">
    <source>
        <dbReference type="Google" id="ProtNLM"/>
    </source>
</evidence>